<dbReference type="InterPro" id="IPR023631">
    <property type="entry name" value="Amidase_dom"/>
</dbReference>
<feature type="domain" description="Amidase" evidence="1">
    <location>
        <begin position="27"/>
        <end position="324"/>
    </location>
</feature>
<sequence length="694" mass="74710">MARLNVVEATIDDLQAALSSGAITSVDLVARYLRRVSAYDCRGVSLNSIPVLNTSVFDEAAASDDRRVSGAPVRPLEGIPYTIKDSYKAKGMTVAAGSPAFRELVANEDAFTVNEIRKAGGVLIGRTNMPPMAYGGMQRGIYGRAESPYNLNYLAAGFASGSSNGSGVSTAASFAAFGMGEETVSSGRSPASNNALVAYTPSRGWISIRGNWPLYPTCDVVVPHTRTMKDMLRLLEVIAVDDAVTGGDFWRDQPFVKLPKPWPDGLGSLRQIESCTSLQGVRIAVPQIYIGGPPPPGAREVTTCDAVKELWQQAKKDLEALGAEILIVPDFPAVTAYENPSLLPDGCPRLPDDWNSAERGPLIAHAWNDFLQSTKDPKLPDILGVDGLSIYPDSMRTAPDLKQLDPRNAIHWTQLAEYIRAAPLYETKDLARGLSALEEMREQLLDVWLAENKCDCVVFPAAGDVGPADADVDDDGAAYAYRNGVLYSTGNRAIRHLGIPTVSIPMGIMEDKHMPVSLTFASRAYDDVNLLRWANAYEGQSHRRIAPPLTPPLESDTVSLTPPNGLSRAHRPKLIVKNSEVTPRDSEGSGSLSILIEGEIVVDRGEEKLPVSSPPIVEITVSSSTLSSEAISMERVAGVDEAVYRFKATASAPKPIQRDARSQTPAPVVRDSTMVVVLARSRVGGYPSGWLGVL</sequence>
<dbReference type="AlphaFoldDB" id="A0AA38VJT0"/>
<gene>
    <name evidence="2" type="ORF">NKR23_g9607</name>
</gene>
<dbReference type="Proteomes" id="UP001174694">
    <property type="component" value="Unassembled WGS sequence"/>
</dbReference>
<evidence type="ECO:0000259" key="1">
    <source>
        <dbReference type="Pfam" id="PF01425"/>
    </source>
</evidence>
<dbReference type="Pfam" id="PF01425">
    <property type="entry name" value="Amidase"/>
    <property type="match status" value="1"/>
</dbReference>
<proteinExistence type="predicted"/>
<dbReference type="PANTHER" id="PTHR42678:SF11">
    <property type="entry name" value="AMIDASE FAMILY PROTEIN"/>
    <property type="match status" value="1"/>
</dbReference>
<reference evidence="2" key="1">
    <citation type="submission" date="2022-07" db="EMBL/GenBank/DDBJ databases">
        <title>Fungi with potential for degradation of polypropylene.</title>
        <authorList>
            <person name="Gostincar C."/>
        </authorList>
    </citation>
    <scope>NUCLEOTIDE SEQUENCE</scope>
    <source>
        <strain evidence="2">EXF-13308</strain>
    </source>
</reference>
<dbReference type="SUPFAM" id="SSF75304">
    <property type="entry name" value="Amidase signature (AS) enzymes"/>
    <property type="match status" value="1"/>
</dbReference>
<dbReference type="EMBL" id="JANBVO010000038">
    <property type="protein sequence ID" value="KAJ9136744.1"/>
    <property type="molecule type" value="Genomic_DNA"/>
</dbReference>
<dbReference type="PANTHER" id="PTHR42678">
    <property type="entry name" value="AMIDASE"/>
    <property type="match status" value="1"/>
</dbReference>
<evidence type="ECO:0000313" key="2">
    <source>
        <dbReference type="EMBL" id="KAJ9136744.1"/>
    </source>
</evidence>
<dbReference type="Gene3D" id="3.90.1300.10">
    <property type="entry name" value="Amidase signature (AS) domain"/>
    <property type="match status" value="1"/>
</dbReference>
<dbReference type="InterPro" id="IPR036928">
    <property type="entry name" value="AS_sf"/>
</dbReference>
<organism evidence="2 3">
    <name type="scientific">Pleurostoma richardsiae</name>
    <dbReference type="NCBI Taxonomy" id="41990"/>
    <lineage>
        <taxon>Eukaryota</taxon>
        <taxon>Fungi</taxon>
        <taxon>Dikarya</taxon>
        <taxon>Ascomycota</taxon>
        <taxon>Pezizomycotina</taxon>
        <taxon>Sordariomycetes</taxon>
        <taxon>Sordariomycetidae</taxon>
        <taxon>Calosphaeriales</taxon>
        <taxon>Pleurostomataceae</taxon>
        <taxon>Pleurostoma</taxon>
    </lineage>
</organism>
<comment type="caution">
    <text evidence="2">The sequence shown here is derived from an EMBL/GenBank/DDBJ whole genome shotgun (WGS) entry which is preliminary data.</text>
</comment>
<protein>
    <submittedName>
        <fullName evidence="2">Amidase signature enzyme</fullName>
    </submittedName>
</protein>
<keyword evidence="3" id="KW-1185">Reference proteome</keyword>
<accession>A0AA38VJT0</accession>
<dbReference type="NCBIfam" id="NF005127">
    <property type="entry name" value="PRK06565.1"/>
    <property type="match status" value="1"/>
</dbReference>
<name>A0AA38VJT0_9PEZI</name>
<evidence type="ECO:0000313" key="3">
    <source>
        <dbReference type="Proteomes" id="UP001174694"/>
    </source>
</evidence>